<dbReference type="Pfam" id="PF01040">
    <property type="entry name" value="UbiA"/>
    <property type="match status" value="1"/>
</dbReference>
<keyword evidence="6 7" id="KW-0472">Membrane</keyword>
<evidence type="ECO:0000256" key="1">
    <source>
        <dbReference type="ARBA" id="ARBA00004508"/>
    </source>
</evidence>
<feature type="transmembrane region" description="Helical" evidence="7">
    <location>
        <begin position="213"/>
        <end position="235"/>
    </location>
</feature>
<proteinExistence type="inferred from homology"/>
<evidence type="ECO:0000256" key="4">
    <source>
        <dbReference type="ARBA" id="ARBA00022692"/>
    </source>
</evidence>
<sequence>MDSVHAVCSANNACSFITGGNLSRSKLSTNNIYYTRKKHVGKAISRPDLDSEAEDSNAKTLLILINKFVVAFFMFCNPYSVIARTFSTVSASLLVVEKLSDISLLFFIGVLQINKPYLPLASGQISFTIGAIIVASSLILSFGLAWTVGSWPLIWNVVSCFLLWTAYSINGPLLRWKRHPLLAAICVWATWAVVFPITFFAHMQTFVLKRATIFPRALVFVIVFMSFYSLGIALFKDIPDIDGDQAYGIQSFAARFGQKRVFWFCVSLFEMAFGIALMAGITSSSLLVKIVTGLGHAVLAWILWYQAKSVDLTSKASIGSFFMLIWKLLYVAYFLMPLIR</sequence>
<keyword evidence="4 7" id="KW-0812">Transmembrane</keyword>
<evidence type="ECO:0000313" key="8">
    <source>
        <dbReference type="EMBL" id="WVY99240.1"/>
    </source>
</evidence>
<dbReference type="GO" id="GO:0031969">
    <property type="term" value="C:chloroplast membrane"/>
    <property type="evidence" value="ECO:0007669"/>
    <property type="project" value="UniProtKB-SubCell"/>
</dbReference>
<dbReference type="EMBL" id="CP144692">
    <property type="protein sequence ID" value="WVY99240.1"/>
    <property type="molecule type" value="Genomic_DNA"/>
</dbReference>
<feature type="transmembrane region" description="Helical" evidence="7">
    <location>
        <begin position="125"/>
        <end position="146"/>
    </location>
</feature>
<gene>
    <name evidence="8" type="ORF">V8G54_031391</name>
</gene>
<dbReference type="Gene3D" id="1.20.120.1780">
    <property type="entry name" value="UbiA prenyltransferase"/>
    <property type="match status" value="1"/>
</dbReference>
<feature type="transmembrane region" description="Helical" evidence="7">
    <location>
        <begin position="261"/>
        <end position="279"/>
    </location>
</feature>
<evidence type="ECO:0000313" key="9">
    <source>
        <dbReference type="Proteomes" id="UP001374535"/>
    </source>
</evidence>
<accession>A0AAQ3MYX5</accession>
<dbReference type="InterPro" id="IPR000537">
    <property type="entry name" value="UbiA_prenyltransferase"/>
</dbReference>
<evidence type="ECO:0000256" key="3">
    <source>
        <dbReference type="ARBA" id="ARBA00022679"/>
    </source>
</evidence>
<name>A0AAQ3MYX5_VIGMU</name>
<dbReference type="PANTHER" id="PTHR43009:SF6">
    <property type="entry name" value="HOMOGENTISATE PHYTYLTRANSFERASE 1, CHLOROPLASTIC"/>
    <property type="match status" value="1"/>
</dbReference>
<feature type="transmembrane region" description="Helical" evidence="7">
    <location>
        <begin position="316"/>
        <end position="336"/>
    </location>
</feature>
<comment type="similarity">
    <text evidence="2">Belongs to the UbiA prenyltransferase family.</text>
</comment>
<keyword evidence="3" id="KW-0808">Transferase</keyword>
<dbReference type="Proteomes" id="UP001374535">
    <property type="component" value="Chromosome 9"/>
</dbReference>
<feature type="transmembrane region" description="Helical" evidence="7">
    <location>
        <begin position="181"/>
        <end position="201"/>
    </location>
</feature>
<feature type="transmembrane region" description="Helical" evidence="7">
    <location>
        <begin position="286"/>
        <end position="304"/>
    </location>
</feature>
<evidence type="ECO:0000256" key="7">
    <source>
        <dbReference type="SAM" id="Phobius"/>
    </source>
</evidence>
<reference evidence="8 9" key="1">
    <citation type="journal article" date="2023" name="Life. Sci Alliance">
        <title>Evolutionary insights into 3D genome organization and epigenetic landscape of Vigna mungo.</title>
        <authorList>
            <person name="Junaid A."/>
            <person name="Singh B."/>
            <person name="Bhatia S."/>
        </authorList>
    </citation>
    <scope>NUCLEOTIDE SEQUENCE [LARGE SCALE GENOMIC DNA]</scope>
    <source>
        <strain evidence="8">Urdbean</strain>
    </source>
</reference>
<feature type="transmembrane region" description="Helical" evidence="7">
    <location>
        <begin position="61"/>
        <end position="81"/>
    </location>
</feature>
<comment type="subcellular location">
    <subcellularLocation>
        <location evidence="1">Plastid</location>
        <location evidence="1">Chloroplast membrane</location>
        <topology evidence="1">Multi-pass membrane protein</topology>
    </subcellularLocation>
</comment>
<dbReference type="GO" id="GO:0016765">
    <property type="term" value="F:transferase activity, transferring alkyl or aryl (other than methyl) groups"/>
    <property type="evidence" value="ECO:0007669"/>
    <property type="project" value="InterPro"/>
</dbReference>
<dbReference type="InterPro" id="IPR044878">
    <property type="entry name" value="UbiA_sf"/>
</dbReference>
<keyword evidence="9" id="KW-1185">Reference proteome</keyword>
<evidence type="ECO:0000256" key="2">
    <source>
        <dbReference type="ARBA" id="ARBA00005985"/>
    </source>
</evidence>
<dbReference type="PANTHER" id="PTHR43009">
    <property type="entry name" value="HOMOGENTISATE SOLANESYLTRANSFERASE, CHLOROPLASTIC"/>
    <property type="match status" value="1"/>
</dbReference>
<dbReference type="Gene3D" id="1.10.357.140">
    <property type="entry name" value="UbiA prenyltransferase"/>
    <property type="match status" value="1"/>
</dbReference>
<protein>
    <submittedName>
        <fullName evidence="8">Uncharacterized protein</fullName>
    </submittedName>
</protein>
<feature type="transmembrane region" description="Helical" evidence="7">
    <location>
        <begin position="153"/>
        <end position="169"/>
    </location>
</feature>
<dbReference type="AlphaFoldDB" id="A0AAQ3MYX5"/>
<evidence type="ECO:0000256" key="6">
    <source>
        <dbReference type="ARBA" id="ARBA00023136"/>
    </source>
</evidence>
<keyword evidence="5 7" id="KW-1133">Transmembrane helix</keyword>
<organism evidence="8 9">
    <name type="scientific">Vigna mungo</name>
    <name type="common">Black gram</name>
    <name type="synonym">Phaseolus mungo</name>
    <dbReference type="NCBI Taxonomy" id="3915"/>
    <lineage>
        <taxon>Eukaryota</taxon>
        <taxon>Viridiplantae</taxon>
        <taxon>Streptophyta</taxon>
        <taxon>Embryophyta</taxon>
        <taxon>Tracheophyta</taxon>
        <taxon>Spermatophyta</taxon>
        <taxon>Magnoliopsida</taxon>
        <taxon>eudicotyledons</taxon>
        <taxon>Gunneridae</taxon>
        <taxon>Pentapetalae</taxon>
        <taxon>rosids</taxon>
        <taxon>fabids</taxon>
        <taxon>Fabales</taxon>
        <taxon>Fabaceae</taxon>
        <taxon>Papilionoideae</taxon>
        <taxon>50 kb inversion clade</taxon>
        <taxon>NPAAA clade</taxon>
        <taxon>indigoferoid/millettioid clade</taxon>
        <taxon>Phaseoleae</taxon>
        <taxon>Vigna</taxon>
    </lineage>
</organism>
<evidence type="ECO:0000256" key="5">
    <source>
        <dbReference type="ARBA" id="ARBA00022989"/>
    </source>
</evidence>